<sequence>MTTQFSDLVGVARSCIEQAQENKAARDIALFEIASYVADFEANSVIVLNDGRQAKTPVHASPREIFNMTFVGQDFKAQTLMEILQLSGNTVEIRRYLYSGAKKWAARELRARGYDVDSERAAEVALKLADESWPNEGQIGWAGIGKMFLPGNSRPMHKFHWRQIAWFEFWKTAVQQASGADPMEMEAAGLSGGDQQGGEYIAGLMTEQHRLRKALQEAQAAREAAEQARDEAVLQWDEAQRCLAEAVRQRDEAVRQKDEAEWQRDEAVRQLDEAAEDVHSQRAASAAVAAAVGPRVRRLEEQVAQLRSERDALAARLEQQLQQQQQEQQPEQQLQLHLHRQQLQLQSRPQHPGQQQQQQLAESGPLLWCNNWSLAPPLPLPPLPTDTQPQKRQRLNGHGGDADHGHSSCHGGMLPDPIACATSGSHGDGGGGATTATTGTTSVHVRGDEAEGQPAEDVDGDPTAVPTAAVLCSSAEPKRHHNAVAAELEREGGRARGGAAREREGARQRQLQELVRELVVMQRRGEEQRRVEEAHRLQAAVQL</sequence>
<protein>
    <submittedName>
        <fullName evidence="3">Uncharacterized protein</fullName>
    </submittedName>
</protein>
<feature type="coiled-coil region" evidence="1">
    <location>
        <begin position="201"/>
        <end position="334"/>
    </location>
</feature>
<evidence type="ECO:0000256" key="1">
    <source>
        <dbReference type="SAM" id="Coils"/>
    </source>
</evidence>
<organism evidence="3 4">
    <name type="scientific">Pleodorina starrii</name>
    <dbReference type="NCBI Taxonomy" id="330485"/>
    <lineage>
        <taxon>Eukaryota</taxon>
        <taxon>Viridiplantae</taxon>
        <taxon>Chlorophyta</taxon>
        <taxon>core chlorophytes</taxon>
        <taxon>Chlorophyceae</taxon>
        <taxon>CS clade</taxon>
        <taxon>Chlamydomonadales</taxon>
        <taxon>Volvocaceae</taxon>
        <taxon>Pleodorina</taxon>
    </lineage>
</organism>
<dbReference type="AlphaFoldDB" id="A0A9W6BIV9"/>
<evidence type="ECO:0000256" key="2">
    <source>
        <dbReference type="SAM" id="MobiDB-lite"/>
    </source>
</evidence>
<keyword evidence="1" id="KW-0175">Coiled coil</keyword>
<reference evidence="3 4" key="1">
    <citation type="journal article" date="2023" name="Commun. Biol.">
        <title>Reorganization of the ancestral sex-determining regions during the evolution of trioecy in Pleodorina starrii.</title>
        <authorList>
            <person name="Takahashi K."/>
            <person name="Suzuki S."/>
            <person name="Kawai-Toyooka H."/>
            <person name="Yamamoto K."/>
            <person name="Hamaji T."/>
            <person name="Ootsuki R."/>
            <person name="Yamaguchi H."/>
            <person name="Kawachi M."/>
            <person name="Higashiyama T."/>
            <person name="Nozaki H."/>
        </authorList>
    </citation>
    <scope>NUCLEOTIDE SEQUENCE [LARGE SCALE GENOMIC DNA]</scope>
    <source>
        <strain evidence="3 4">NIES-4479</strain>
    </source>
</reference>
<feature type="region of interest" description="Disordered" evidence="2">
    <location>
        <begin position="379"/>
        <end position="410"/>
    </location>
</feature>
<evidence type="ECO:0000313" key="4">
    <source>
        <dbReference type="Proteomes" id="UP001165080"/>
    </source>
</evidence>
<gene>
    <name evidence="3" type="primary">PLESTMB000184</name>
    <name evidence="3" type="ORF">PLESTB_000650500</name>
</gene>
<name>A0A9W6BIV9_9CHLO</name>
<feature type="region of interest" description="Disordered" evidence="2">
    <location>
        <begin position="420"/>
        <end position="439"/>
    </location>
</feature>
<keyword evidence="4" id="KW-1185">Reference proteome</keyword>
<proteinExistence type="predicted"/>
<evidence type="ECO:0000313" key="3">
    <source>
        <dbReference type="EMBL" id="GLC52625.1"/>
    </source>
</evidence>
<accession>A0A9W6BIV9</accession>
<dbReference type="Proteomes" id="UP001165080">
    <property type="component" value="Unassembled WGS sequence"/>
</dbReference>
<dbReference type="EMBL" id="BRXU01000006">
    <property type="protein sequence ID" value="GLC52625.1"/>
    <property type="molecule type" value="Genomic_DNA"/>
</dbReference>
<comment type="caution">
    <text evidence="3">The sequence shown here is derived from an EMBL/GenBank/DDBJ whole genome shotgun (WGS) entry which is preliminary data.</text>
</comment>